<dbReference type="OrthoDB" id="445564at2759"/>
<dbReference type="EMBL" id="MU129091">
    <property type="protein sequence ID" value="KAF9507070.1"/>
    <property type="molecule type" value="Genomic_DNA"/>
</dbReference>
<dbReference type="Pfam" id="PF00515">
    <property type="entry name" value="TPR_1"/>
    <property type="match status" value="1"/>
</dbReference>
<dbReference type="AlphaFoldDB" id="A0A9P6DQZ2"/>
<proteinExistence type="predicted"/>
<keyword evidence="1" id="KW-0802">TPR repeat</keyword>
<name>A0A9P6DQZ2_9AGAM</name>
<evidence type="ECO:0000313" key="3">
    <source>
        <dbReference type="Proteomes" id="UP000886523"/>
    </source>
</evidence>
<dbReference type="InterPro" id="IPR019734">
    <property type="entry name" value="TPR_rpt"/>
</dbReference>
<dbReference type="PANTHER" id="PTHR46423">
    <property type="entry name" value="RNA POLYMERASE II-ASSOCIATED PROTEIN 3"/>
    <property type="match status" value="1"/>
</dbReference>
<feature type="non-terminal residue" evidence="2">
    <location>
        <position position="93"/>
    </location>
</feature>
<dbReference type="InterPro" id="IPR051966">
    <property type="entry name" value="RPAP3"/>
</dbReference>
<protein>
    <submittedName>
        <fullName evidence="2">Uncharacterized protein</fullName>
    </submittedName>
</protein>
<dbReference type="GO" id="GO:0101031">
    <property type="term" value="C:protein folding chaperone complex"/>
    <property type="evidence" value="ECO:0007669"/>
    <property type="project" value="TreeGrafter"/>
</dbReference>
<dbReference type="PANTHER" id="PTHR46423:SF1">
    <property type="entry name" value="RNA POLYMERASE II-ASSOCIATED PROTEIN 3"/>
    <property type="match status" value="1"/>
</dbReference>
<accession>A0A9P6DQZ2</accession>
<sequence length="93" mass="10618">MKMEELGYAIEDATTAITLDPRYVKAYYRRALCQLSLLKPQLAIPDLKKCLALDPANRLAKMQLDATTKLLRRMQFEAAITVEEKSAIERCLE</sequence>
<dbReference type="SMART" id="SM00028">
    <property type="entry name" value="TPR"/>
    <property type="match status" value="1"/>
</dbReference>
<gene>
    <name evidence="2" type="ORF">BS47DRAFT_1256833</name>
</gene>
<evidence type="ECO:0000256" key="1">
    <source>
        <dbReference type="ARBA" id="ARBA00022803"/>
    </source>
</evidence>
<reference evidence="2" key="1">
    <citation type="journal article" date="2020" name="Nat. Commun.">
        <title>Large-scale genome sequencing of mycorrhizal fungi provides insights into the early evolution of symbiotic traits.</title>
        <authorList>
            <person name="Miyauchi S."/>
            <person name="Kiss E."/>
            <person name="Kuo A."/>
            <person name="Drula E."/>
            <person name="Kohler A."/>
            <person name="Sanchez-Garcia M."/>
            <person name="Morin E."/>
            <person name="Andreopoulos B."/>
            <person name="Barry K.W."/>
            <person name="Bonito G."/>
            <person name="Buee M."/>
            <person name="Carver A."/>
            <person name="Chen C."/>
            <person name="Cichocki N."/>
            <person name="Clum A."/>
            <person name="Culley D."/>
            <person name="Crous P.W."/>
            <person name="Fauchery L."/>
            <person name="Girlanda M."/>
            <person name="Hayes R.D."/>
            <person name="Keri Z."/>
            <person name="LaButti K."/>
            <person name="Lipzen A."/>
            <person name="Lombard V."/>
            <person name="Magnuson J."/>
            <person name="Maillard F."/>
            <person name="Murat C."/>
            <person name="Nolan M."/>
            <person name="Ohm R.A."/>
            <person name="Pangilinan J."/>
            <person name="Pereira M.F."/>
            <person name="Perotto S."/>
            <person name="Peter M."/>
            <person name="Pfister S."/>
            <person name="Riley R."/>
            <person name="Sitrit Y."/>
            <person name="Stielow J.B."/>
            <person name="Szollosi G."/>
            <person name="Zifcakova L."/>
            <person name="Stursova M."/>
            <person name="Spatafora J.W."/>
            <person name="Tedersoo L."/>
            <person name="Vaario L.M."/>
            <person name="Yamada A."/>
            <person name="Yan M."/>
            <person name="Wang P."/>
            <person name="Xu J."/>
            <person name="Bruns T."/>
            <person name="Baldrian P."/>
            <person name="Vilgalys R."/>
            <person name="Dunand C."/>
            <person name="Henrissat B."/>
            <person name="Grigoriev I.V."/>
            <person name="Hibbett D."/>
            <person name="Nagy L.G."/>
            <person name="Martin F.M."/>
        </authorList>
    </citation>
    <scope>NUCLEOTIDE SEQUENCE</scope>
    <source>
        <strain evidence="2">UP504</strain>
    </source>
</reference>
<organism evidence="2 3">
    <name type="scientific">Hydnum rufescens UP504</name>
    <dbReference type="NCBI Taxonomy" id="1448309"/>
    <lineage>
        <taxon>Eukaryota</taxon>
        <taxon>Fungi</taxon>
        <taxon>Dikarya</taxon>
        <taxon>Basidiomycota</taxon>
        <taxon>Agaricomycotina</taxon>
        <taxon>Agaricomycetes</taxon>
        <taxon>Cantharellales</taxon>
        <taxon>Hydnaceae</taxon>
        <taxon>Hydnum</taxon>
    </lineage>
</organism>
<keyword evidence="3" id="KW-1185">Reference proteome</keyword>
<dbReference type="InterPro" id="IPR011990">
    <property type="entry name" value="TPR-like_helical_dom_sf"/>
</dbReference>
<evidence type="ECO:0000313" key="2">
    <source>
        <dbReference type="EMBL" id="KAF9507070.1"/>
    </source>
</evidence>
<comment type="caution">
    <text evidence="2">The sequence shown here is derived from an EMBL/GenBank/DDBJ whole genome shotgun (WGS) entry which is preliminary data.</text>
</comment>
<dbReference type="Gene3D" id="1.25.40.10">
    <property type="entry name" value="Tetratricopeptide repeat domain"/>
    <property type="match status" value="1"/>
</dbReference>
<dbReference type="SUPFAM" id="SSF48452">
    <property type="entry name" value="TPR-like"/>
    <property type="match status" value="1"/>
</dbReference>
<dbReference type="Proteomes" id="UP000886523">
    <property type="component" value="Unassembled WGS sequence"/>
</dbReference>